<dbReference type="Pfam" id="PF13450">
    <property type="entry name" value="NAD_binding_8"/>
    <property type="match status" value="1"/>
</dbReference>
<dbReference type="Proteomes" id="UP000427373">
    <property type="component" value="Chromosome"/>
</dbReference>
<dbReference type="SUPFAM" id="SSF51971">
    <property type="entry name" value="Nucleotide-binding domain"/>
    <property type="match status" value="1"/>
</dbReference>
<name>A0A650CHK2_SULOH</name>
<proteinExistence type="predicted"/>
<dbReference type="Gene3D" id="3.50.50.60">
    <property type="entry name" value="FAD/NAD(P)-binding domain"/>
    <property type="match status" value="1"/>
</dbReference>
<reference evidence="1 2" key="1">
    <citation type="submission" date="2019-10" db="EMBL/GenBank/DDBJ databases">
        <title>Genome Sequences from Six Type Strain Members of the Archaeal Family Sulfolobaceae: Acidianus ambivalens, Acidianus infernus, Metallosphaera prunae, Stygiolobus azoricus, Sulfolobus metallicus, and Sulfurisphaera ohwakuensis.</title>
        <authorList>
            <person name="Counts J.A."/>
            <person name="Kelly R.M."/>
        </authorList>
    </citation>
    <scope>NUCLEOTIDE SEQUENCE [LARGE SCALE GENOMIC DNA]</scope>
    <source>
        <strain evidence="1 2">TA-1</strain>
    </source>
</reference>
<dbReference type="SUPFAM" id="SSF51905">
    <property type="entry name" value="FAD/NAD(P)-binding domain"/>
    <property type="match status" value="1"/>
</dbReference>
<evidence type="ECO:0000313" key="2">
    <source>
        <dbReference type="Proteomes" id="UP000427373"/>
    </source>
</evidence>
<dbReference type="EMBL" id="CP045484">
    <property type="protein sequence ID" value="QGR17165.1"/>
    <property type="molecule type" value="Genomic_DNA"/>
</dbReference>
<gene>
    <name evidence="1" type="ORF">D1869_08170</name>
</gene>
<keyword evidence="2" id="KW-1185">Reference proteome</keyword>
<dbReference type="InterPro" id="IPR036188">
    <property type="entry name" value="FAD/NAD-bd_sf"/>
</dbReference>
<dbReference type="PANTHER" id="PTHR42685:SF21">
    <property type="entry name" value="DEHYDROGENASE (FLAVOPROTEIN)-LIKE PROTEIN"/>
    <property type="match status" value="1"/>
</dbReference>
<dbReference type="InterPro" id="IPR050407">
    <property type="entry name" value="Geranylgeranyl_reductase"/>
</dbReference>
<dbReference type="PANTHER" id="PTHR42685">
    <property type="entry name" value="GERANYLGERANYL DIPHOSPHATE REDUCTASE"/>
    <property type="match status" value="1"/>
</dbReference>
<dbReference type="AlphaFoldDB" id="A0A650CHK2"/>
<protein>
    <submittedName>
        <fullName evidence="1">FAD-dependent oxidoreductase</fullName>
    </submittedName>
</protein>
<organism evidence="1 2">
    <name type="scientific">Sulfurisphaera ohwakuensis</name>
    <dbReference type="NCBI Taxonomy" id="69656"/>
    <lineage>
        <taxon>Archaea</taxon>
        <taxon>Thermoproteota</taxon>
        <taxon>Thermoprotei</taxon>
        <taxon>Sulfolobales</taxon>
        <taxon>Sulfolobaceae</taxon>
        <taxon>Sulfurisphaera</taxon>
    </lineage>
</organism>
<evidence type="ECO:0000313" key="1">
    <source>
        <dbReference type="EMBL" id="QGR17165.1"/>
    </source>
</evidence>
<accession>A0A650CHK2</accession>
<dbReference type="KEGG" id="soh:D1869_08170"/>
<sequence length="304" mass="34867">MLIVGGGIAGLLTAWKLKDESIIVFDRKRELGKKCTGIISYNTFSKLGISSEFIDSYFKKIIFHYSNISFEVRTNIVRLNRLKLEKYLEENLKVKKSTDVKIENNNKLLANNEKYEGKIIDASGWKGKAKWIKAIEYLTEPIESDSIEVFFDHRNPAGFGWIVPLSYGTLVGSLSYYDPKLFIPKVNKRIIDIHGGSIPRAKPVYKYGIGDTLGLIKIFTGGGIFSIGEMLETIPKLVYENDNSLHLSKFNKLKNEINKQFRLTTIIEKTWRVVLPLAFRLLKDKTLSVNEEFDFHSLLFRTRL</sequence>